<keyword evidence="2" id="KW-0328">Glycosyltransferase</keyword>
<dbReference type="InterPro" id="IPR001173">
    <property type="entry name" value="Glyco_trans_2-like"/>
</dbReference>
<dbReference type="Gene3D" id="3.90.550.10">
    <property type="entry name" value="Spore Coat Polysaccharide Biosynthesis Protein SpsA, Chain A"/>
    <property type="match status" value="1"/>
</dbReference>
<feature type="transmembrane region" description="Helical" evidence="4">
    <location>
        <begin position="347"/>
        <end position="367"/>
    </location>
</feature>
<dbReference type="Pfam" id="PF00535">
    <property type="entry name" value="Glycos_transf_2"/>
    <property type="match status" value="1"/>
</dbReference>
<keyword evidence="4" id="KW-0472">Membrane</keyword>
<name>A0A7V2AUE9_UNCEI</name>
<organism evidence="6">
    <name type="scientific">Eiseniibacteriota bacterium</name>
    <dbReference type="NCBI Taxonomy" id="2212470"/>
    <lineage>
        <taxon>Bacteria</taxon>
        <taxon>Candidatus Eiseniibacteriota</taxon>
    </lineage>
</organism>
<dbReference type="PANTHER" id="PTHR43630">
    <property type="entry name" value="POLY-BETA-1,6-N-ACETYL-D-GLUCOSAMINE SYNTHASE"/>
    <property type="match status" value="1"/>
</dbReference>
<dbReference type="PANTHER" id="PTHR43630:SF1">
    <property type="entry name" value="POLY-BETA-1,6-N-ACETYL-D-GLUCOSAMINE SYNTHASE"/>
    <property type="match status" value="1"/>
</dbReference>
<evidence type="ECO:0000313" key="6">
    <source>
        <dbReference type="EMBL" id="HER43448.1"/>
    </source>
</evidence>
<keyword evidence="4" id="KW-1133">Transmembrane helix</keyword>
<comment type="similarity">
    <text evidence="1">Belongs to the glycosyltransferase 2 family.</text>
</comment>
<evidence type="ECO:0000256" key="1">
    <source>
        <dbReference type="ARBA" id="ARBA00006739"/>
    </source>
</evidence>
<dbReference type="EMBL" id="DSEC01000229">
    <property type="protein sequence ID" value="HER43448.1"/>
    <property type="molecule type" value="Genomic_DNA"/>
</dbReference>
<accession>A0A7V2AUE9</accession>
<dbReference type="AlphaFoldDB" id="A0A7V2AUE9"/>
<feature type="transmembrane region" description="Helical" evidence="4">
    <location>
        <begin position="6"/>
        <end position="33"/>
    </location>
</feature>
<dbReference type="SUPFAM" id="SSF53448">
    <property type="entry name" value="Nucleotide-diphospho-sugar transferases"/>
    <property type="match status" value="1"/>
</dbReference>
<proteinExistence type="inferred from homology"/>
<reference evidence="6" key="1">
    <citation type="journal article" date="2020" name="mSystems">
        <title>Genome- and Community-Level Interaction Insights into Carbon Utilization and Element Cycling Functions of Hydrothermarchaeota in Hydrothermal Sediment.</title>
        <authorList>
            <person name="Zhou Z."/>
            <person name="Liu Y."/>
            <person name="Xu W."/>
            <person name="Pan J."/>
            <person name="Luo Z.H."/>
            <person name="Li M."/>
        </authorList>
    </citation>
    <scope>NUCLEOTIDE SEQUENCE [LARGE SCALE GENOMIC DNA]</scope>
    <source>
        <strain evidence="6">SpSt-1233</strain>
    </source>
</reference>
<sequence>MDIVFKLLFFTISGIIVYSYVGYPLVLLVMGIFRKRKKEPPELRRPSVALIISAYNEERVIREKIENTLKLDYPKELLRIIVASDGSTDATNEIVREYETRGVQLRAFAKREGKSATLNRAVLGLDEEIIVLSDANSFYREDAVERLVKGFRDHRVGCVVGRLIYLDNLSYVGRGEGIYWRYESYLNKLESRLGSVLVATGTIFALRRELFRPVLQDVANDFQLPAEVAMQGYSIVYEPEAIAYEQSTYFCKEEFSRKRRIIVRGLTGYRHLRGGFGGSFRTFQFISRKMLRWWVGPMLPLLYLSNIALIGETPFLAIFLLQTAFYLFAAVGALLRRGVVRSKIFLVPFYFVIVNIAALAAIVTYFAGHRLSSWEKAETTRDVENGGLYQPHLRVIHGKKLSFEKADKELENLERIT</sequence>
<feature type="transmembrane region" description="Helical" evidence="4">
    <location>
        <begin position="315"/>
        <end position="335"/>
    </location>
</feature>
<dbReference type="InterPro" id="IPR029044">
    <property type="entry name" value="Nucleotide-diphossugar_trans"/>
</dbReference>
<comment type="caution">
    <text evidence="6">The sequence shown here is derived from an EMBL/GenBank/DDBJ whole genome shotgun (WGS) entry which is preliminary data.</text>
</comment>
<dbReference type="GO" id="GO:0016757">
    <property type="term" value="F:glycosyltransferase activity"/>
    <property type="evidence" value="ECO:0007669"/>
    <property type="project" value="UniProtKB-KW"/>
</dbReference>
<dbReference type="CDD" id="cd06439">
    <property type="entry name" value="CESA_like_1"/>
    <property type="match status" value="1"/>
</dbReference>
<evidence type="ECO:0000256" key="3">
    <source>
        <dbReference type="ARBA" id="ARBA00022679"/>
    </source>
</evidence>
<feature type="domain" description="Glycosyltransferase 2-like" evidence="5">
    <location>
        <begin position="50"/>
        <end position="212"/>
    </location>
</feature>
<keyword evidence="4" id="KW-0812">Transmembrane</keyword>
<keyword evidence="3" id="KW-0808">Transferase</keyword>
<evidence type="ECO:0000259" key="5">
    <source>
        <dbReference type="Pfam" id="PF00535"/>
    </source>
</evidence>
<gene>
    <name evidence="6" type="ORF">ENO08_03215</name>
</gene>
<dbReference type="Proteomes" id="UP000886069">
    <property type="component" value="Unassembled WGS sequence"/>
</dbReference>
<evidence type="ECO:0000256" key="4">
    <source>
        <dbReference type="SAM" id="Phobius"/>
    </source>
</evidence>
<feature type="transmembrane region" description="Helical" evidence="4">
    <location>
        <begin position="291"/>
        <end position="309"/>
    </location>
</feature>
<evidence type="ECO:0000256" key="2">
    <source>
        <dbReference type="ARBA" id="ARBA00022676"/>
    </source>
</evidence>
<protein>
    <submittedName>
        <fullName evidence="6">Glycosyltransferase family 2 protein</fullName>
    </submittedName>
</protein>